<dbReference type="Pfam" id="PF00892">
    <property type="entry name" value="EamA"/>
    <property type="match status" value="2"/>
</dbReference>
<evidence type="ECO:0000256" key="3">
    <source>
        <dbReference type="ARBA" id="ARBA00022692"/>
    </source>
</evidence>
<keyword evidence="4 6" id="KW-1133">Transmembrane helix</keyword>
<proteinExistence type="inferred from homology"/>
<dbReference type="InterPro" id="IPR050638">
    <property type="entry name" value="AA-Vitamin_Transporters"/>
</dbReference>
<evidence type="ECO:0000313" key="8">
    <source>
        <dbReference type="EMBL" id="MFC4726741.1"/>
    </source>
</evidence>
<feature type="transmembrane region" description="Helical" evidence="6">
    <location>
        <begin position="240"/>
        <end position="256"/>
    </location>
</feature>
<feature type="transmembrane region" description="Helical" evidence="6">
    <location>
        <begin position="262"/>
        <end position="280"/>
    </location>
</feature>
<protein>
    <submittedName>
        <fullName evidence="8">DMT family transporter</fullName>
    </submittedName>
</protein>
<dbReference type="RefSeq" id="WP_377002673.1">
    <property type="nucleotide sequence ID" value="NZ_JBHSGG010000002.1"/>
</dbReference>
<dbReference type="SUPFAM" id="SSF103481">
    <property type="entry name" value="Multidrug resistance efflux transporter EmrE"/>
    <property type="match status" value="2"/>
</dbReference>
<evidence type="ECO:0000256" key="1">
    <source>
        <dbReference type="ARBA" id="ARBA00004141"/>
    </source>
</evidence>
<keyword evidence="3 6" id="KW-0812">Transmembrane</keyword>
<comment type="caution">
    <text evidence="8">The sequence shown here is derived from an EMBL/GenBank/DDBJ whole genome shotgun (WGS) entry which is preliminary data.</text>
</comment>
<evidence type="ECO:0000313" key="9">
    <source>
        <dbReference type="Proteomes" id="UP001595892"/>
    </source>
</evidence>
<comment type="similarity">
    <text evidence="2">Belongs to the EamA transporter family.</text>
</comment>
<evidence type="ECO:0000256" key="6">
    <source>
        <dbReference type="SAM" id="Phobius"/>
    </source>
</evidence>
<evidence type="ECO:0000256" key="5">
    <source>
        <dbReference type="ARBA" id="ARBA00023136"/>
    </source>
</evidence>
<dbReference type="InterPro" id="IPR037185">
    <property type="entry name" value="EmrE-like"/>
</dbReference>
<dbReference type="PANTHER" id="PTHR32322">
    <property type="entry name" value="INNER MEMBRANE TRANSPORTER"/>
    <property type="match status" value="1"/>
</dbReference>
<feature type="transmembrane region" description="Helical" evidence="6">
    <location>
        <begin position="139"/>
        <end position="160"/>
    </location>
</feature>
<evidence type="ECO:0000256" key="4">
    <source>
        <dbReference type="ARBA" id="ARBA00022989"/>
    </source>
</evidence>
<gene>
    <name evidence="8" type="ORF">ACFO3Q_00925</name>
</gene>
<reference evidence="9" key="1">
    <citation type="journal article" date="2019" name="Int. J. Syst. Evol. Microbiol.">
        <title>The Global Catalogue of Microorganisms (GCM) 10K type strain sequencing project: providing services to taxonomists for standard genome sequencing and annotation.</title>
        <authorList>
            <consortium name="The Broad Institute Genomics Platform"/>
            <consortium name="The Broad Institute Genome Sequencing Center for Infectious Disease"/>
            <person name="Wu L."/>
            <person name="Ma J."/>
        </authorList>
    </citation>
    <scope>NUCLEOTIDE SEQUENCE [LARGE SCALE GENOMIC DNA]</scope>
    <source>
        <strain evidence="9">CGMCC 1.13574</strain>
    </source>
</reference>
<sequence length="295" mass="31265">MPPRDVALILLVCLAWGGNFLTSAYALREIPPFLFTALRLALLSVVLLPFLRRPEPGQWPRLVAVCLCNGVLHFGLSFWALRMAGNLASPAIVMQSYVPMAALLAWVVLGERFAWRTGLAIAVSFAGVLVLGFDPLVLAAPWSLVLMLVSAFFLALGTVLMRPLRGLSAFSMQAWTAVVGVAPLLAASLLLEPGAFAAAAGAGTLAWGGVLYSAVIASLLGHGLYYLLVQRHPIAQLTPWLLLTPVVAVGLGIAFWGDRPGIRLYVGGAMVLGGVLLIALRAMAKARAVPPAREI</sequence>
<feature type="domain" description="EamA" evidence="7">
    <location>
        <begin position="7"/>
        <end position="131"/>
    </location>
</feature>
<dbReference type="Proteomes" id="UP001595892">
    <property type="component" value="Unassembled WGS sequence"/>
</dbReference>
<comment type="subcellular location">
    <subcellularLocation>
        <location evidence="1">Membrane</location>
        <topology evidence="1">Multi-pass membrane protein</topology>
    </subcellularLocation>
</comment>
<evidence type="ECO:0000256" key="2">
    <source>
        <dbReference type="ARBA" id="ARBA00007362"/>
    </source>
</evidence>
<dbReference type="InterPro" id="IPR000620">
    <property type="entry name" value="EamA_dom"/>
</dbReference>
<dbReference type="EMBL" id="JBHSGG010000002">
    <property type="protein sequence ID" value="MFC4726741.1"/>
    <property type="molecule type" value="Genomic_DNA"/>
</dbReference>
<organism evidence="8 9">
    <name type="scientific">Coralloluteibacterium thermophilum</name>
    <dbReference type="NCBI Taxonomy" id="2707049"/>
    <lineage>
        <taxon>Bacteria</taxon>
        <taxon>Pseudomonadati</taxon>
        <taxon>Pseudomonadota</taxon>
        <taxon>Gammaproteobacteria</taxon>
        <taxon>Lysobacterales</taxon>
        <taxon>Lysobacteraceae</taxon>
        <taxon>Coralloluteibacterium</taxon>
    </lineage>
</organism>
<feature type="transmembrane region" description="Helical" evidence="6">
    <location>
        <begin position="87"/>
        <end position="106"/>
    </location>
</feature>
<feature type="transmembrane region" description="Helical" evidence="6">
    <location>
        <begin position="113"/>
        <end position="133"/>
    </location>
</feature>
<feature type="transmembrane region" description="Helical" evidence="6">
    <location>
        <begin position="34"/>
        <end position="51"/>
    </location>
</feature>
<dbReference type="PANTHER" id="PTHR32322:SF2">
    <property type="entry name" value="EAMA DOMAIN-CONTAINING PROTEIN"/>
    <property type="match status" value="1"/>
</dbReference>
<name>A0ABV9NFL4_9GAMM</name>
<feature type="transmembrane region" description="Helical" evidence="6">
    <location>
        <begin position="63"/>
        <end position="81"/>
    </location>
</feature>
<feature type="transmembrane region" description="Helical" evidence="6">
    <location>
        <begin position="172"/>
        <end position="190"/>
    </location>
</feature>
<feature type="transmembrane region" description="Helical" evidence="6">
    <location>
        <begin position="210"/>
        <end position="228"/>
    </location>
</feature>
<evidence type="ECO:0000259" key="7">
    <source>
        <dbReference type="Pfam" id="PF00892"/>
    </source>
</evidence>
<keyword evidence="5 6" id="KW-0472">Membrane</keyword>
<feature type="domain" description="EamA" evidence="7">
    <location>
        <begin position="142"/>
        <end position="279"/>
    </location>
</feature>
<accession>A0ABV9NFL4</accession>
<keyword evidence="9" id="KW-1185">Reference proteome</keyword>